<keyword evidence="4 6" id="KW-0067">ATP-binding</keyword>
<evidence type="ECO:0000256" key="3">
    <source>
        <dbReference type="ARBA" id="ARBA00022741"/>
    </source>
</evidence>
<evidence type="ECO:0000256" key="5">
    <source>
        <dbReference type="RuleBase" id="RU003783"/>
    </source>
</evidence>
<dbReference type="InterPro" id="IPR039657">
    <property type="entry name" value="Dimethylallyltransferase"/>
</dbReference>
<feature type="compositionally biased region" description="Basic and acidic residues" evidence="7">
    <location>
        <begin position="568"/>
        <end position="578"/>
    </location>
</feature>
<comment type="catalytic activity">
    <reaction evidence="5">
        <text>adenosine(37) in tRNA + dimethylallyl diphosphate = N(6)-dimethylallyladenosine(37) in tRNA + diphosphate</text>
        <dbReference type="Rhea" id="RHEA:26482"/>
        <dbReference type="Rhea" id="RHEA-COMP:10162"/>
        <dbReference type="Rhea" id="RHEA-COMP:10375"/>
        <dbReference type="ChEBI" id="CHEBI:33019"/>
        <dbReference type="ChEBI" id="CHEBI:57623"/>
        <dbReference type="ChEBI" id="CHEBI:74411"/>
        <dbReference type="ChEBI" id="CHEBI:74415"/>
        <dbReference type="EC" id="2.5.1.75"/>
    </reaction>
</comment>
<dbReference type="Gene3D" id="3.30.160.60">
    <property type="entry name" value="Classic Zinc Finger"/>
    <property type="match status" value="1"/>
</dbReference>
<organism evidence="8 9">
    <name type="scientific">Lobosporangium transversale</name>
    <dbReference type="NCBI Taxonomy" id="64571"/>
    <lineage>
        <taxon>Eukaryota</taxon>
        <taxon>Fungi</taxon>
        <taxon>Fungi incertae sedis</taxon>
        <taxon>Mucoromycota</taxon>
        <taxon>Mortierellomycotina</taxon>
        <taxon>Mortierellomycetes</taxon>
        <taxon>Mortierellales</taxon>
        <taxon>Mortierellaceae</taxon>
        <taxon>Lobosporangium</taxon>
    </lineage>
</organism>
<evidence type="ECO:0000256" key="4">
    <source>
        <dbReference type="ARBA" id="ARBA00022840"/>
    </source>
</evidence>
<dbReference type="PANTHER" id="PTHR11088:SF89">
    <property type="entry name" value="TRNA DIMETHYLALLYLTRANSFERASE"/>
    <property type="match status" value="1"/>
</dbReference>
<keyword evidence="3 6" id="KW-0547">Nucleotide-binding</keyword>
<comment type="caution">
    <text evidence="8">The sequence shown here is derived from an EMBL/GenBank/DDBJ whole genome shotgun (WGS) entry which is preliminary data.</text>
</comment>
<gene>
    <name evidence="8" type="ORF">BCR41DRAFT_423772</name>
</gene>
<name>A0A1Y2GJ79_9FUNG</name>
<keyword evidence="5" id="KW-0819">tRNA processing</keyword>
<keyword evidence="9" id="KW-1185">Reference proteome</keyword>
<keyword evidence="2 6" id="KW-0808">Transferase</keyword>
<evidence type="ECO:0000313" key="9">
    <source>
        <dbReference type="Proteomes" id="UP000193648"/>
    </source>
</evidence>
<dbReference type="GeneID" id="33572171"/>
<dbReference type="EMBL" id="MCFF01000030">
    <property type="protein sequence ID" value="ORZ10642.1"/>
    <property type="molecule type" value="Genomic_DNA"/>
</dbReference>
<dbReference type="GO" id="GO:0005524">
    <property type="term" value="F:ATP binding"/>
    <property type="evidence" value="ECO:0007669"/>
    <property type="project" value="UniProtKB-KW"/>
</dbReference>
<dbReference type="STRING" id="64571.A0A1Y2GJ79"/>
<dbReference type="Pfam" id="PF01715">
    <property type="entry name" value="IPPT"/>
    <property type="match status" value="1"/>
</dbReference>
<evidence type="ECO:0000256" key="7">
    <source>
        <dbReference type="SAM" id="MobiDB-lite"/>
    </source>
</evidence>
<evidence type="ECO:0000256" key="2">
    <source>
        <dbReference type="ARBA" id="ARBA00022679"/>
    </source>
</evidence>
<dbReference type="FunCoup" id="A0A1Y2GJ79">
    <property type="interactions" value="536"/>
</dbReference>
<feature type="compositionally biased region" description="Low complexity" evidence="7">
    <location>
        <begin position="544"/>
        <end position="557"/>
    </location>
</feature>
<sequence>MHHWRTATQKILQFAYCSPLKPRSTLDNIQKLVHCGARTAAVNKVQRTIRYNSGSATGQYTGKQDMEPGVIAVIGTTGVGKSNLSIQLAKELDGEVINADALQVYKGLDIITNKMPIEERENIVHHLIDFLPMDREYSVLDFKADALDLIKQIHGRKHIPVIVGGTHYYIQSLLWRDTLLDTKKNPGMLSEAEQQEQISIHEKFLKESDTLTLYKKLQEVDPIMANKWHENDRRKITRSLQVYFETGQSQSDLIKKQHTVPDNERLRMPSCIFWVYSTQDVLNARLDARVDAMVKGGLFEEIKGMRANVGPDTDYERGIWQAIGYKEFDSYFTAVEEAIRDNRPTDTNELETLKAECTETMKTRTRQYAKRQVLWIRNKLLPLCREKDVKLFLLDATSLDTWKENVENVAVKIAKDFFAGNSLPAPESLNSYAKEMLTVQRDLDVVAALESWEKRECTICTEMQRIMHDKYAPQGSVEPIPPVIIHGPTSWEQHLRSKQHRKMRTCKAEMERDGPNWWYFKAQEYKKRKREGTLNSEAETVAFNHSNDNADNNESNSGHNSSDSEGSDNPRKMRRTDIAIEAAEPV</sequence>
<dbReference type="Gene3D" id="3.40.50.300">
    <property type="entry name" value="P-loop containing nucleotide triphosphate hydrolases"/>
    <property type="match status" value="1"/>
</dbReference>
<dbReference type="Proteomes" id="UP000193648">
    <property type="component" value="Unassembled WGS sequence"/>
</dbReference>
<dbReference type="InterPro" id="IPR027417">
    <property type="entry name" value="P-loop_NTPase"/>
</dbReference>
<dbReference type="GO" id="GO:0006400">
    <property type="term" value="P:tRNA modification"/>
    <property type="evidence" value="ECO:0007669"/>
    <property type="project" value="TreeGrafter"/>
</dbReference>
<dbReference type="AlphaFoldDB" id="A0A1Y2GJ79"/>
<evidence type="ECO:0000256" key="6">
    <source>
        <dbReference type="RuleBase" id="RU003785"/>
    </source>
</evidence>
<comment type="similarity">
    <text evidence="1 6">Belongs to the IPP transferase family.</text>
</comment>
<evidence type="ECO:0000256" key="1">
    <source>
        <dbReference type="ARBA" id="ARBA00005842"/>
    </source>
</evidence>
<dbReference type="EC" id="2.5.1.75" evidence="5"/>
<dbReference type="InParanoid" id="A0A1Y2GJ79"/>
<dbReference type="SUPFAM" id="SSF52540">
    <property type="entry name" value="P-loop containing nucleoside triphosphate hydrolases"/>
    <property type="match status" value="1"/>
</dbReference>
<dbReference type="Gene3D" id="1.10.20.140">
    <property type="match status" value="1"/>
</dbReference>
<dbReference type="InterPro" id="IPR018022">
    <property type="entry name" value="IPT"/>
</dbReference>
<evidence type="ECO:0000313" key="8">
    <source>
        <dbReference type="EMBL" id="ORZ10642.1"/>
    </source>
</evidence>
<reference evidence="8 9" key="1">
    <citation type="submission" date="2016-07" db="EMBL/GenBank/DDBJ databases">
        <title>Pervasive Adenine N6-methylation of Active Genes in Fungi.</title>
        <authorList>
            <consortium name="DOE Joint Genome Institute"/>
            <person name="Mondo S.J."/>
            <person name="Dannebaum R.O."/>
            <person name="Kuo R.C."/>
            <person name="Labutti K."/>
            <person name="Haridas S."/>
            <person name="Kuo A."/>
            <person name="Salamov A."/>
            <person name="Ahrendt S.R."/>
            <person name="Lipzen A."/>
            <person name="Sullivan W."/>
            <person name="Andreopoulos W.B."/>
            <person name="Clum A."/>
            <person name="Lindquist E."/>
            <person name="Daum C."/>
            <person name="Ramamoorthy G.K."/>
            <person name="Gryganskyi A."/>
            <person name="Culley D."/>
            <person name="Magnuson J.K."/>
            <person name="James T.Y."/>
            <person name="O'Malley M.A."/>
            <person name="Stajich J.E."/>
            <person name="Spatafora J.W."/>
            <person name="Visel A."/>
            <person name="Grigoriev I.V."/>
        </authorList>
    </citation>
    <scope>NUCLEOTIDE SEQUENCE [LARGE SCALE GENOMIC DNA]</scope>
    <source>
        <strain evidence="8 9">NRRL 3116</strain>
    </source>
</reference>
<dbReference type="HAMAP" id="MF_00185">
    <property type="entry name" value="IPP_trans"/>
    <property type="match status" value="1"/>
</dbReference>
<dbReference type="GO" id="GO:0052381">
    <property type="term" value="F:tRNA dimethylallyltransferase activity"/>
    <property type="evidence" value="ECO:0007669"/>
    <property type="project" value="UniProtKB-EC"/>
</dbReference>
<protein>
    <recommendedName>
        <fullName evidence="5">tRNA dimethylallyltransferase</fullName>
        <ecNumber evidence="5">2.5.1.75</ecNumber>
    </recommendedName>
</protein>
<dbReference type="OrthoDB" id="775260at2759"/>
<dbReference type="GO" id="GO:0005739">
    <property type="term" value="C:mitochondrion"/>
    <property type="evidence" value="ECO:0007669"/>
    <property type="project" value="TreeGrafter"/>
</dbReference>
<dbReference type="PANTHER" id="PTHR11088">
    <property type="entry name" value="TRNA DIMETHYLALLYLTRANSFERASE"/>
    <property type="match status" value="1"/>
</dbReference>
<dbReference type="RefSeq" id="XP_021879363.1">
    <property type="nucleotide sequence ID" value="XM_022030329.1"/>
</dbReference>
<dbReference type="NCBIfam" id="TIGR00174">
    <property type="entry name" value="miaA"/>
    <property type="match status" value="1"/>
</dbReference>
<accession>A0A1Y2GJ79</accession>
<feature type="region of interest" description="Disordered" evidence="7">
    <location>
        <begin position="529"/>
        <end position="586"/>
    </location>
</feature>
<proteinExistence type="inferred from homology"/>